<evidence type="ECO:0000256" key="1">
    <source>
        <dbReference type="SAM" id="MobiDB-lite"/>
    </source>
</evidence>
<evidence type="ECO:0000313" key="2">
    <source>
        <dbReference type="EMBL" id="GBM51826.1"/>
    </source>
</evidence>
<gene>
    <name evidence="2" type="ORF">AVEN_37690_1</name>
</gene>
<accession>A0A4Y2GGB6</accession>
<keyword evidence="3" id="KW-1185">Reference proteome</keyword>
<sequence>MRSPIHLLVKSKVKGNLGNKVKRNSSTERTQNLVGDNDPLVRVQNQSNERSSIVLRLSRVPQASENTSYQTIDSMRSPIHLLEKRKVKGNLGNKVKRNSSTEKTQNTVGENDPSVRVQNESNKRSSIIVLSLRLSRVPQASENT</sequence>
<protein>
    <submittedName>
        <fullName evidence="2">Uncharacterized protein</fullName>
    </submittedName>
</protein>
<reference evidence="2 3" key="1">
    <citation type="journal article" date="2019" name="Sci. Rep.">
        <title>Orb-weaving spider Araneus ventricosus genome elucidates the spidroin gene catalogue.</title>
        <authorList>
            <person name="Kono N."/>
            <person name="Nakamura H."/>
            <person name="Ohtoshi R."/>
            <person name="Moran D.A.P."/>
            <person name="Shinohara A."/>
            <person name="Yoshida Y."/>
            <person name="Fujiwara M."/>
            <person name="Mori M."/>
            <person name="Tomita M."/>
            <person name="Arakawa K."/>
        </authorList>
    </citation>
    <scope>NUCLEOTIDE SEQUENCE [LARGE SCALE GENOMIC DNA]</scope>
</reference>
<feature type="region of interest" description="Disordered" evidence="1">
    <location>
        <begin position="89"/>
        <end position="120"/>
    </location>
</feature>
<evidence type="ECO:0000313" key="3">
    <source>
        <dbReference type="Proteomes" id="UP000499080"/>
    </source>
</evidence>
<dbReference type="AlphaFoldDB" id="A0A4Y2GGB6"/>
<organism evidence="2 3">
    <name type="scientific">Araneus ventricosus</name>
    <name type="common">Orbweaver spider</name>
    <name type="synonym">Epeira ventricosa</name>
    <dbReference type="NCBI Taxonomy" id="182803"/>
    <lineage>
        <taxon>Eukaryota</taxon>
        <taxon>Metazoa</taxon>
        <taxon>Ecdysozoa</taxon>
        <taxon>Arthropoda</taxon>
        <taxon>Chelicerata</taxon>
        <taxon>Arachnida</taxon>
        <taxon>Araneae</taxon>
        <taxon>Araneomorphae</taxon>
        <taxon>Entelegynae</taxon>
        <taxon>Araneoidea</taxon>
        <taxon>Araneidae</taxon>
        <taxon>Araneus</taxon>
    </lineage>
</organism>
<name>A0A4Y2GGB6_ARAVE</name>
<comment type="caution">
    <text evidence="2">The sequence shown here is derived from an EMBL/GenBank/DDBJ whole genome shotgun (WGS) entry which is preliminary data.</text>
</comment>
<dbReference type="Proteomes" id="UP000499080">
    <property type="component" value="Unassembled WGS sequence"/>
</dbReference>
<proteinExistence type="predicted"/>
<dbReference type="EMBL" id="BGPR01099184">
    <property type="protein sequence ID" value="GBM51826.1"/>
    <property type="molecule type" value="Genomic_DNA"/>
</dbReference>